<organism evidence="3 4">
    <name type="scientific">Bifidobacterium pseudocatenulatum</name>
    <dbReference type="NCBI Taxonomy" id="28026"/>
    <lineage>
        <taxon>Bacteria</taxon>
        <taxon>Bacillati</taxon>
        <taxon>Actinomycetota</taxon>
        <taxon>Actinomycetes</taxon>
        <taxon>Bifidobacteriales</taxon>
        <taxon>Bifidobacteriaceae</taxon>
        <taxon>Bifidobacterium</taxon>
    </lineage>
</organism>
<feature type="transmembrane region" description="Helical" evidence="1">
    <location>
        <begin position="30"/>
        <end position="46"/>
    </location>
</feature>
<keyword evidence="1" id="KW-0812">Transmembrane</keyword>
<protein>
    <submittedName>
        <fullName evidence="3">Acyltransferase</fullName>
    </submittedName>
</protein>
<evidence type="ECO:0000313" key="3">
    <source>
        <dbReference type="EMBL" id="MDB6492016.1"/>
    </source>
</evidence>
<keyword evidence="1" id="KW-0472">Membrane</keyword>
<comment type="caution">
    <text evidence="3">The sequence shown here is derived from an EMBL/GenBank/DDBJ whole genome shotgun (WGS) entry which is preliminary data.</text>
</comment>
<dbReference type="GO" id="GO:0016746">
    <property type="term" value="F:acyltransferase activity"/>
    <property type="evidence" value="ECO:0007669"/>
    <property type="project" value="UniProtKB-KW"/>
</dbReference>
<dbReference type="Pfam" id="PF01757">
    <property type="entry name" value="Acyl_transf_3"/>
    <property type="match status" value="1"/>
</dbReference>
<feature type="domain" description="Acyltransferase 3" evidence="2">
    <location>
        <begin position="26"/>
        <end position="339"/>
    </location>
</feature>
<feature type="transmembrane region" description="Helical" evidence="1">
    <location>
        <begin position="178"/>
        <end position="197"/>
    </location>
</feature>
<name>A0ABD4W8P3_BIFPS</name>
<keyword evidence="3" id="KW-0012">Acyltransferase</keyword>
<evidence type="ECO:0000313" key="4">
    <source>
        <dbReference type="Proteomes" id="UP001212008"/>
    </source>
</evidence>
<gene>
    <name evidence="3" type="ORF">PMN70_07385</name>
</gene>
<dbReference type="PANTHER" id="PTHR23028">
    <property type="entry name" value="ACETYLTRANSFERASE"/>
    <property type="match status" value="1"/>
</dbReference>
<feature type="transmembrane region" description="Helical" evidence="1">
    <location>
        <begin position="209"/>
        <end position="226"/>
    </location>
</feature>
<keyword evidence="3" id="KW-0808">Transferase</keyword>
<feature type="transmembrane region" description="Helical" evidence="1">
    <location>
        <begin position="322"/>
        <end position="342"/>
    </location>
</feature>
<dbReference type="PANTHER" id="PTHR23028:SF53">
    <property type="entry name" value="ACYL_TRANSF_3 DOMAIN-CONTAINING PROTEIN"/>
    <property type="match status" value="1"/>
</dbReference>
<keyword evidence="1" id="KW-1133">Transmembrane helix</keyword>
<reference evidence="3 4" key="1">
    <citation type="submission" date="2023-01" db="EMBL/GenBank/DDBJ databases">
        <title>Human gut microbiome strain richness.</title>
        <authorList>
            <person name="Chen-Liaw A."/>
        </authorList>
    </citation>
    <scope>NUCLEOTIDE SEQUENCE [LARGE SCALE GENOMIC DNA]</scope>
    <source>
        <strain evidence="3 4">RTP21311st1_C8_RTP21311_201001</strain>
    </source>
</reference>
<dbReference type="Proteomes" id="UP001212008">
    <property type="component" value="Unassembled WGS sequence"/>
</dbReference>
<dbReference type="InterPro" id="IPR050879">
    <property type="entry name" value="Acyltransferase_3"/>
</dbReference>
<feature type="transmembrane region" description="Helical" evidence="1">
    <location>
        <begin position="238"/>
        <end position="254"/>
    </location>
</feature>
<dbReference type="InterPro" id="IPR002656">
    <property type="entry name" value="Acyl_transf_3_dom"/>
</dbReference>
<sequence length="374" mass="41923">MSEASMTEDKRSMQQFAGVAGNRHYNDLDGFRAIAAIAIVVMHVHVRGEYVHTSTWLSTAVEPLGTFVTLFFIISGFGMCCGYYDRVKNGSMDIERFYSRRIAKILPFFALLVCIDVVAEGFSPNALWEAFADVTLMFNLLPDLNIQVIGVGWALGVIFLFYFLFPFFVFLMSTKRRAWGTFVASVVLSLSCVFHFFKTNGNIDDRRFIYQFMFFVAGGLLFLYRHRIESLNSVGRRLVLLVAVAVLPLLYVDVPAWASNVKQLVLWIPWMVFAIAKDHKVFSNPLTKFLSGISMEIYLSHLFIFQVIRICGLAYVSSDGTVSYVVALALTLAGGMAFALLAHRCIAVASRFIATSRRTGQPRGKHGVAEGDVR</sequence>
<dbReference type="RefSeq" id="WP_271735222.1">
    <property type="nucleotide sequence ID" value="NZ_JAQKQX010000003.1"/>
</dbReference>
<proteinExistence type="predicted"/>
<dbReference type="AlphaFoldDB" id="A0ABD4W8P3"/>
<feature type="transmembrane region" description="Helical" evidence="1">
    <location>
        <begin position="105"/>
        <end position="128"/>
    </location>
</feature>
<feature type="transmembrane region" description="Helical" evidence="1">
    <location>
        <begin position="66"/>
        <end position="84"/>
    </location>
</feature>
<dbReference type="EMBL" id="JAQKRA010000004">
    <property type="protein sequence ID" value="MDB6492016.1"/>
    <property type="molecule type" value="Genomic_DNA"/>
</dbReference>
<accession>A0ABD4W8P3</accession>
<feature type="transmembrane region" description="Helical" evidence="1">
    <location>
        <begin position="148"/>
        <end position="171"/>
    </location>
</feature>
<evidence type="ECO:0000259" key="2">
    <source>
        <dbReference type="Pfam" id="PF01757"/>
    </source>
</evidence>
<evidence type="ECO:0000256" key="1">
    <source>
        <dbReference type="SAM" id="Phobius"/>
    </source>
</evidence>